<evidence type="ECO:0000313" key="2">
    <source>
        <dbReference type="Proteomes" id="UP001239111"/>
    </source>
</evidence>
<comment type="caution">
    <text evidence="1">The sequence shown here is derived from an EMBL/GenBank/DDBJ whole genome shotgun (WGS) entry which is preliminary data.</text>
</comment>
<sequence length="375" mass="41708">MTHTIVFLLITLICLNESSMDLLREHVHLNWCSVNKSINVQITSNDELNCQCQATRVLDGANEKDGYIHTPGIGSHKLHAEAKSWNDARKICSEENAHLAIINSRAEEAVLVGILKNERKHIRKANNKEEAFLGIHDMFKEGEWVTVFGEPLHLTGYEGWSPTYWGGQPDNKDKNQNCGALIYLGVLTILYPNQVEAQTKLRLCSNNQTVSVEISSGGMNCQCQIAPQDPVVRDGYIHTPGIGSHKIYTDARNWNDARKACNKDDAHLAIINSKAEELLLVDMLKRAEKSIKNALNQEEALLGAHDLYQEGEFVTIFGEPLASTGHVHRAASYWGGQPDNYGGNQNCVAIINQGGMDDVNCRDKFAYICELPIPC</sequence>
<organism evidence="1 2">
    <name type="scientific">Eretmocerus hayati</name>
    <dbReference type="NCBI Taxonomy" id="131215"/>
    <lineage>
        <taxon>Eukaryota</taxon>
        <taxon>Metazoa</taxon>
        <taxon>Ecdysozoa</taxon>
        <taxon>Arthropoda</taxon>
        <taxon>Hexapoda</taxon>
        <taxon>Insecta</taxon>
        <taxon>Pterygota</taxon>
        <taxon>Neoptera</taxon>
        <taxon>Endopterygota</taxon>
        <taxon>Hymenoptera</taxon>
        <taxon>Apocrita</taxon>
        <taxon>Proctotrupomorpha</taxon>
        <taxon>Chalcidoidea</taxon>
        <taxon>Aphelinidae</taxon>
        <taxon>Aphelininae</taxon>
        <taxon>Eretmocerus</taxon>
    </lineage>
</organism>
<keyword evidence="2" id="KW-1185">Reference proteome</keyword>
<name>A0ACC2NUB1_9HYME</name>
<dbReference type="Proteomes" id="UP001239111">
    <property type="component" value="Chromosome 2"/>
</dbReference>
<dbReference type="EMBL" id="CM056742">
    <property type="protein sequence ID" value="KAJ8674783.1"/>
    <property type="molecule type" value="Genomic_DNA"/>
</dbReference>
<evidence type="ECO:0000313" key="1">
    <source>
        <dbReference type="EMBL" id="KAJ8674783.1"/>
    </source>
</evidence>
<reference evidence="1" key="1">
    <citation type="submission" date="2023-04" db="EMBL/GenBank/DDBJ databases">
        <title>A chromosome-level genome assembly of the parasitoid wasp Eretmocerus hayati.</title>
        <authorList>
            <person name="Zhong Y."/>
            <person name="Liu S."/>
            <person name="Liu Y."/>
        </authorList>
    </citation>
    <scope>NUCLEOTIDE SEQUENCE</scope>
    <source>
        <strain evidence="1">ZJU_SS_LIU_2023</strain>
    </source>
</reference>
<protein>
    <submittedName>
        <fullName evidence="1">Uncharacterized protein</fullName>
    </submittedName>
</protein>
<accession>A0ACC2NUB1</accession>
<gene>
    <name evidence="1" type="ORF">QAD02_010569</name>
</gene>
<proteinExistence type="predicted"/>